<proteinExistence type="predicted"/>
<gene>
    <name evidence="1" type="primary">WBGene00091539</name>
</gene>
<dbReference type="AlphaFoldDB" id="A0A454XS36"/>
<reference evidence="1" key="2">
    <citation type="submission" date="2022-06" db="UniProtKB">
        <authorList>
            <consortium name="EnsemblMetazoa"/>
        </authorList>
    </citation>
    <scope>IDENTIFICATION</scope>
    <source>
        <strain evidence="1">PS312</strain>
    </source>
</reference>
<dbReference type="InterPro" id="IPR000884">
    <property type="entry name" value="TSP1_rpt"/>
</dbReference>
<dbReference type="PANTHER" id="PTHR31507">
    <property type="entry name" value="PROTEIN CBG15923"/>
    <property type="match status" value="1"/>
</dbReference>
<dbReference type="PROSITE" id="PS50092">
    <property type="entry name" value="TSP1"/>
    <property type="match status" value="1"/>
</dbReference>
<dbReference type="InterPro" id="IPR036383">
    <property type="entry name" value="TSP1_rpt_sf"/>
</dbReference>
<dbReference type="OrthoDB" id="5821553at2759"/>
<protein>
    <submittedName>
        <fullName evidence="1">Uncharacterized protein</fullName>
    </submittedName>
</protein>
<accession>A0A8R1YBF9</accession>
<sequence>MNSSLLLVLLIATVATAQTWSAWTATPNSPCSATCGMCGVRVIATRTCSVLGKCSGAAQQYEECGSKLCPFGGGKPVKTCCPGYVKGLLPAQRGLECVARVAVMVAKTKLT</sequence>
<name>A0A454XS36_PRIPA</name>
<evidence type="ECO:0000313" key="1">
    <source>
        <dbReference type="EnsemblMetazoa" id="PPA01985.1"/>
    </source>
</evidence>
<accession>A0A454XS36</accession>
<dbReference type="PANTHER" id="PTHR31507:SF3">
    <property type="entry name" value="TIL DOMAIN-CONTAINING PROTEIN"/>
    <property type="match status" value="1"/>
</dbReference>
<dbReference type="Proteomes" id="UP000005239">
    <property type="component" value="Unassembled WGS sequence"/>
</dbReference>
<reference evidence="2" key="1">
    <citation type="journal article" date="2008" name="Nat. Genet.">
        <title>The Pristionchus pacificus genome provides a unique perspective on nematode lifestyle and parasitism.</title>
        <authorList>
            <person name="Dieterich C."/>
            <person name="Clifton S.W."/>
            <person name="Schuster L.N."/>
            <person name="Chinwalla A."/>
            <person name="Delehaunty K."/>
            <person name="Dinkelacker I."/>
            <person name="Fulton L."/>
            <person name="Fulton R."/>
            <person name="Godfrey J."/>
            <person name="Minx P."/>
            <person name="Mitreva M."/>
            <person name="Roeseler W."/>
            <person name="Tian H."/>
            <person name="Witte H."/>
            <person name="Yang S.P."/>
            <person name="Wilson R.K."/>
            <person name="Sommer R.J."/>
        </authorList>
    </citation>
    <scope>NUCLEOTIDE SEQUENCE [LARGE SCALE GENOMIC DNA]</scope>
    <source>
        <strain evidence="2">PS312</strain>
    </source>
</reference>
<organism evidence="1 2">
    <name type="scientific">Pristionchus pacificus</name>
    <name type="common">Parasitic nematode worm</name>
    <dbReference type="NCBI Taxonomy" id="54126"/>
    <lineage>
        <taxon>Eukaryota</taxon>
        <taxon>Metazoa</taxon>
        <taxon>Ecdysozoa</taxon>
        <taxon>Nematoda</taxon>
        <taxon>Chromadorea</taxon>
        <taxon>Rhabditida</taxon>
        <taxon>Rhabditina</taxon>
        <taxon>Diplogasteromorpha</taxon>
        <taxon>Diplogasteroidea</taxon>
        <taxon>Neodiplogasteridae</taxon>
        <taxon>Pristionchus</taxon>
    </lineage>
</organism>
<dbReference type="EnsemblMetazoa" id="PPA01985.1">
    <property type="protein sequence ID" value="PPA01985.1"/>
    <property type="gene ID" value="WBGene00091539"/>
</dbReference>
<evidence type="ECO:0000313" key="2">
    <source>
        <dbReference type="Proteomes" id="UP000005239"/>
    </source>
</evidence>
<dbReference type="Gene3D" id="2.20.100.10">
    <property type="entry name" value="Thrombospondin type-1 (TSP1) repeat"/>
    <property type="match status" value="1"/>
</dbReference>
<keyword evidence="2" id="KW-1185">Reference proteome</keyword>